<sequence length="349" mass="39762">MPSKIGYYVSGNTAEGFVNFLPTNTTNFFHHIILKHPSHTLKSAIIQEIIHEYEPTNDIEVLYSSIGKEFLDGVIIRDKKVAIIDERIATAALNGAFEINLSLFTKDEILSFESTDAITNIENYTQQAYEDFWKGLKVHDDLEEIYIKEMDFDRANEMADEYIQKVLKDTPNGKQDPAVFHRFFGTNTKDGVVNVVPTLLNGLTSKYFIKGRAGTGKSTFMKKIMAACNEHGYDVELYHCSFDPNSIDMVLVRDLDFCVFDSTDPHEYFPEKPGEEIIDMYKEAVTSGTDEKYATDIKRLNLDYKSFMKKGVQQLQLAGEALIALEQQVLIDPKEVEKIKSFILNKIIE</sequence>
<evidence type="ECO:0000313" key="1">
    <source>
        <dbReference type="EMBL" id="MEN2768710.1"/>
    </source>
</evidence>
<dbReference type="EMBL" id="JBDIML010000006">
    <property type="protein sequence ID" value="MEN2768710.1"/>
    <property type="molecule type" value="Genomic_DNA"/>
</dbReference>
<dbReference type="Proteomes" id="UP001444625">
    <property type="component" value="Unassembled WGS sequence"/>
</dbReference>
<name>A0ABU9XK98_9BACI</name>
<dbReference type="RefSeq" id="WP_345826204.1">
    <property type="nucleotide sequence ID" value="NZ_JBDIML010000006.1"/>
</dbReference>
<keyword evidence="2" id="KW-1185">Reference proteome</keyword>
<evidence type="ECO:0000313" key="2">
    <source>
        <dbReference type="Proteomes" id="UP001444625"/>
    </source>
</evidence>
<gene>
    <name evidence="1" type="ORF">ABC228_16115</name>
</gene>
<dbReference type="Gene3D" id="3.40.50.300">
    <property type="entry name" value="P-loop containing nucleotide triphosphate hydrolases"/>
    <property type="match status" value="1"/>
</dbReference>
<organism evidence="1 2">
    <name type="scientific">Ornithinibacillus xuwenensis</name>
    <dbReference type="NCBI Taxonomy" id="3144668"/>
    <lineage>
        <taxon>Bacteria</taxon>
        <taxon>Bacillati</taxon>
        <taxon>Bacillota</taxon>
        <taxon>Bacilli</taxon>
        <taxon>Bacillales</taxon>
        <taxon>Bacillaceae</taxon>
        <taxon>Ornithinibacillus</taxon>
    </lineage>
</organism>
<comment type="caution">
    <text evidence="1">The sequence shown here is derived from an EMBL/GenBank/DDBJ whole genome shotgun (WGS) entry which is preliminary data.</text>
</comment>
<accession>A0ABU9XK98</accession>
<dbReference type="SUPFAM" id="SSF52540">
    <property type="entry name" value="P-loop containing nucleoside triphosphate hydrolases"/>
    <property type="match status" value="1"/>
</dbReference>
<dbReference type="CDD" id="cd00882">
    <property type="entry name" value="Ras_like_GTPase"/>
    <property type="match status" value="1"/>
</dbReference>
<protein>
    <recommendedName>
        <fullName evidence="3">ATPase</fullName>
    </recommendedName>
</protein>
<dbReference type="InterPro" id="IPR027417">
    <property type="entry name" value="P-loop_NTPase"/>
</dbReference>
<reference evidence="1 2" key="1">
    <citation type="submission" date="2024-05" db="EMBL/GenBank/DDBJ databases">
        <authorList>
            <person name="Haq I."/>
            <person name="Ullah Z."/>
            <person name="Ahmad R."/>
            <person name="Li M."/>
            <person name="Tong Y."/>
        </authorList>
    </citation>
    <scope>NUCLEOTIDE SEQUENCE [LARGE SCALE GENOMIC DNA]</scope>
    <source>
        <strain evidence="1 2">16A2E</strain>
    </source>
</reference>
<proteinExistence type="predicted"/>
<evidence type="ECO:0008006" key="3">
    <source>
        <dbReference type="Google" id="ProtNLM"/>
    </source>
</evidence>